<evidence type="ECO:0000256" key="3">
    <source>
        <dbReference type="ARBA" id="ARBA00022692"/>
    </source>
</evidence>
<keyword evidence="2" id="KW-1003">Cell membrane</keyword>
<dbReference type="OrthoDB" id="9775903at2"/>
<dbReference type="EMBL" id="SNYJ01000018">
    <property type="protein sequence ID" value="TDQ36405.1"/>
    <property type="molecule type" value="Genomic_DNA"/>
</dbReference>
<dbReference type="GO" id="GO:0005886">
    <property type="term" value="C:plasma membrane"/>
    <property type="evidence" value="ECO:0007669"/>
    <property type="project" value="UniProtKB-SubCell"/>
</dbReference>
<feature type="transmembrane region" description="Helical" evidence="6">
    <location>
        <begin position="124"/>
        <end position="146"/>
    </location>
</feature>
<evidence type="ECO:0000256" key="2">
    <source>
        <dbReference type="ARBA" id="ARBA00022475"/>
    </source>
</evidence>
<evidence type="ECO:0000313" key="8">
    <source>
        <dbReference type="Proteomes" id="UP000295632"/>
    </source>
</evidence>
<proteinExistence type="predicted"/>
<keyword evidence="4 6" id="KW-1133">Transmembrane helix</keyword>
<keyword evidence="8" id="KW-1185">Reference proteome</keyword>
<evidence type="ECO:0000256" key="4">
    <source>
        <dbReference type="ARBA" id="ARBA00022989"/>
    </source>
</evidence>
<comment type="caution">
    <text evidence="7">The sequence shown here is derived from an EMBL/GenBank/DDBJ whole genome shotgun (WGS) entry which is preliminary data.</text>
</comment>
<evidence type="ECO:0000256" key="5">
    <source>
        <dbReference type="ARBA" id="ARBA00023136"/>
    </source>
</evidence>
<gene>
    <name evidence="7" type="ORF">EV213_11835</name>
</gene>
<dbReference type="InterPro" id="IPR017039">
    <property type="entry name" value="Virul_fac_BrkB"/>
</dbReference>
<feature type="transmembrane region" description="Helical" evidence="6">
    <location>
        <begin position="21"/>
        <end position="44"/>
    </location>
</feature>
<reference evidence="7 8" key="1">
    <citation type="submission" date="2019-03" db="EMBL/GenBank/DDBJ databases">
        <title>Genomic Encyclopedia of Type Strains, Phase IV (KMG-IV): sequencing the most valuable type-strain genomes for metagenomic binning, comparative biology and taxonomic classification.</title>
        <authorList>
            <person name="Goeker M."/>
        </authorList>
    </citation>
    <scope>NUCLEOTIDE SEQUENCE [LARGE SCALE GENOMIC DNA]</scope>
    <source>
        <strain evidence="7 8">DSM 28697</strain>
    </source>
</reference>
<dbReference type="PANTHER" id="PTHR30213">
    <property type="entry name" value="INNER MEMBRANE PROTEIN YHJD"/>
    <property type="match status" value="1"/>
</dbReference>
<sequence>MAFAKELFAKIGKDEITALAASLAYFFLLSLFPFLIFAVALLAYMPISYTDVFEAIQSYAPGDTLSVVEKNLEEIMAANSTSLLSFGIVGALWSASVGLNGLMKALNRAYEVEENRSFVHARGLSILLTVSMFLVLIIALLLPVFGKEIGVFIFSYLNLSATFLDIWSLLRWVVSSVIIFIVFSFLLWTAPNLRLSYKDVLPGAAFSAIGWQLSSLAFSFYVNNVNNYQGTYGSLGGIIVLMVWLYLSGLVILVGGEINALIRRRRHERITTVR</sequence>
<feature type="transmembrane region" description="Helical" evidence="6">
    <location>
        <begin position="83"/>
        <end position="103"/>
    </location>
</feature>
<name>A0A4R6TX23_9BACI</name>
<dbReference type="PIRSF" id="PIRSF035875">
    <property type="entry name" value="RNase_BN"/>
    <property type="match status" value="1"/>
</dbReference>
<accession>A0A4R6TX23</accession>
<feature type="transmembrane region" description="Helical" evidence="6">
    <location>
        <begin position="200"/>
        <end position="222"/>
    </location>
</feature>
<dbReference type="PANTHER" id="PTHR30213:SF0">
    <property type="entry name" value="UPF0761 MEMBRANE PROTEIN YIHY"/>
    <property type="match status" value="1"/>
</dbReference>
<dbReference type="NCBIfam" id="TIGR00765">
    <property type="entry name" value="yihY_not_rbn"/>
    <property type="match status" value="1"/>
</dbReference>
<dbReference type="Pfam" id="PF03631">
    <property type="entry name" value="Virul_fac_BrkB"/>
    <property type="match status" value="1"/>
</dbReference>
<keyword evidence="3 6" id="KW-0812">Transmembrane</keyword>
<dbReference type="RefSeq" id="WP_133581695.1">
    <property type="nucleotide sequence ID" value="NZ_SNYJ01000018.1"/>
</dbReference>
<evidence type="ECO:0000313" key="7">
    <source>
        <dbReference type="EMBL" id="TDQ36405.1"/>
    </source>
</evidence>
<keyword evidence="5 6" id="KW-0472">Membrane</keyword>
<comment type="subcellular location">
    <subcellularLocation>
        <location evidence="1">Cell membrane</location>
        <topology evidence="1">Multi-pass membrane protein</topology>
    </subcellularLocation>
</comment>
<feature type="transmembrane region" description="Helical" evidence="6">
    <location>
        <begin position="166"/>
        <end position="188"/>
    </location>
</feature>
<dbReference type="AlphaFoldDB" id="A0A4R6TX23"/>
<evidence type="ECO:0000256" key="6">
    <source>
        <dbReference type="SAM" id="Phobius"/>
    </source>
</evidence>
<evidence type="ECO:0000256" key="1">
    <source>
        <dbReference type="ARBA" id="ARBA00004651"/>
    </source>
</evidence>
<protein>
    <submittedName>
        <fullName evidence="7">Membrane protein</fullName>
    </submittedName>
</protein>
<feature type="transmembrane region" description="Helical" evidence="6">
    <location>
        <begin position="234"/>
        <end position="256"/>
    </location>
</feature>
<dbReference type="Proteomes" id="UP000295632">
    <property type="component" value="Unassembled WGS sequence"/>
</dbReference>
<organism evidence="7 8">
    <name type="scientific">Aureibacillus halotolerans</name>
    <dbReference type="NCBI Taxonomy" id="1508390"/>
    <lineage>
        <taxon>Bacteria</taxon>
        <taxon>Bacillati</taxon>
        <taxon>Bacillota</taxon>
        <taxon>Bacilli</taxon>
        <taxon>Bacillales</taxon>
        <taxon>Bacillaceae</taxon>
        <taxon>Aureibacillus</taxon>
    </lineage>
</organism>